<sequence>MDCPTRYGGTHADNAFLIGPGMALDPHTYFIVVPDMLGNGV</sequence>
<dbReference type="Gene3D" id="3.40.50.1820">
    <property type="entry name" value="alpha/beta hydrolase"/>
    <property type="match status" value="1"/>
</dbReference>
<organism evidence="1 2">
    <name type="scientific">Salipiger pallidus</name>
    <dbReference type="NCBI Taxonomy" id="1775170"/>
    <lineage>
        <taxon>Bacteria</taxon>
        <taxon>Pseudomonadati</taxon>
        <taxon>Pseudomonadota</taxon>
        <taxon>Alphaproteobacteria</taxon>
        <taxon>Rhodobacterales</taxon>
        <taxon>Roseobacteraceae</taxon>
        <taxon>Salipiger</taxon>
    </lineage>
</organism>
<dbReference type="AlphaFoldDB" id="A0A8J3EF33"/>
<dbReference type="InterPro" id="IPR029058">
    <property type="entry name" value="AB_hydrolase_fold"/>
</dbReference>
<accession>A0A8J3EF33</accession>
<name>A0A8J3EF33_9RHOB</name>
<comment type="caution">
    <text evidence="1">The sequence shown here is derived from an EMBL/GenBank/DDBJ whole genome shotgun (WGS) entry which is preliminary data.</text>
</comment>
<proteinExistence type="predicted"/>
<gene>
    <name evidence="1" type="ORF">GCM10011415_05410</name>
</gene>
<dbReference type="RefSeq" id="WP_277874158.1">
    <property type="nucleotide sequence ID" value="NZ_BMJV01000001.1"/>
</dbReference>
<evidence type="ECO:0000313" key="2">
    <source>
        <dbReference type="Proteomes" id="UP000617145"/>
    </source>
</evidence>
<reference evidence="1" key="1">
    <citation type="journal article" date="2014" name="Int. J. Syst. Evol. Microbiol.">
        <title>Complete genome sequence of Corynebacterium casei LMG S-19264T (=DSM 44701T), isolated from a smear-ripened cheese.</title>
        <authorList>
            <consortium name="US DOE Joint Genome Institute (JGI-PGF)"/>
            <person name="Walter F."/>
            <person name="Albersmeier A."/>
            <person name="Kalinowski J."/>
            <person name="Ruckert C."/>
        </authorList>
    </citation>
    <scope>NUCLEOTIDE SEQUENCE</scope>
    <source>
        <strain evidence="1">CGMCC 1.15762</strain>
    </source>
</reference>
<evidence type="ECO:0000313" key="1">
    <source>
        <dbReference type="EMBL" id="GGG62109.1"/>
    </source>
</evidence>
<dbReference type="EMBL" id="BMJV01000001">
    <property type="protein sequence ID" value="GGG62109.1"/>
    <property type="molecule type" value="Genomic_DNA"/>
</dbReference>
<keyword evidence="2" id="KW-1185">Reference proteome</keyword>
<protein>
    <submittedName>
        <fullName evidence="1">Uncharacterized protein</fullName>
    </submittedName>
</protein>
<reference evidence="1" key="2">
    <citation type="submission" date="2020-09" db="EMBL/GenBank/DDBJ databases">
        <authorList>
            <person name="Sun Q."/>
            <person name="Zhou Y."/>
        </authorList>
    </citation>
    <scope>NUCLEOTIDE SEQUENCE</scope>
    <source>
        <strain evidence="1">CGMCC 1.15762</strain>
    </source>
</reference>
<dbReference type="Proteomes" id="UP000617145">
    <property type="component" value="Unassembled WGS sequence"/>
</dbReference>